<protein>
    <submittedName>
        <fullName evidence="2">Uncharacterized protein</fullName>
    </submittedName>
</protein>
<keyword evidence="1" id="KW-1133">Transmembrane helix</keyword>
<dbReference type="OrthoDB" id="7224748at2"/>
<organism evidence="2 3">
    <name type="scientific">Acetobacter vaccinii</name>
    <dbReference type="NCBI Taxonomy" id="2592655"/>
    <lineage>
        <taxon>Bacteria</taxon>
        <taxon>Pseudomonadati</taxon>
        <taxon>Pseudomonadota</taxon>
        <taxon>Alphaproteobacteria</taxon>
        <taxon>Acetobacterales</taxon>
        <taxon>Acetobacteraceae</taxon>
        <taxon>Acetobacter</taxon>
    </lineage>
</organism>
<proteinExistence type="predicted"/>
<evidence type="ECO:0000313" key="2">
    <source>
        <dbReference type="EMBL" id="QEO17872.1"/>
    </source>
</evidence>
<gene>
    <name evidence="2" type="ORF">FLP30_09105</name>
</gene>
<keyword evidence="3" id="KW-1185">Reference proteome</keyword>
<dbReference type="AlphaFoldDB" id="A0A5C1YSU5"/>
<dbReference type="KEGG" id="acek:FLP30_09105"/>
<feature type="transmembrane region" description="Helical" evidence="1">
    <location>
        <begin position="35"/>
        <end position="56"/>
    </location>
</feature>
<name>A0A5C1YSU5_9PROT</name>
<dbReference type="Proteomes" id="UP000324536">
    <property type="component" value="Chromosome"/>
</dbReference>
<dbReference type="EMBL" id="CP043506">
    <property type="protein sequence ID" value="QEO17872.1"/>
    <property type="molecule type" value="Genomic_DNA"/>
</dbReference>
<feature type="transmembrane region" description="Helical" evidence="1">
    <location>
        <begin position="68"/>
        <end position="87"/>
    </location>
</feature>
<dbReference type="RefSeq" id="WP_149279548.1">
    <property type="nucleotide sequence ID" value="NZ_CP043506.1"/>
</dbReference>
<evidence type="ECO:0000256" key="1">
    <source>
        <dbReference type="SAM" id="Phobius"/>
    </source>
</evidence>
<accession>A0A5C1YSU5</accession>
<evidence type="ECO:0000313" key="3">
    <source>
        <dbReference type="Proteomes" id="UP000324536"/>
    </source>
</evidence>
<reference evidence="2 3" key="1">
    <citation type="submission" date="2019-09" db="EMBL/GenBank/DDBJ databases">
        <title>Genome sequencing of strain KACC 21233.</title>
        <authorList>
            <person name="Heo J."/>
            <person name="Kim S.-J."/>
            <person name="Kim J.-S."/>
            <person name="Hong S.-B."/>
            <person name="Kwon S.-W."/>
        </authorList>
    </citation>
    <scope>NUCLEOTIDE SEQUENCE [LARGE SCALE GENOMIC DNA]</scope>
    <source>
        <strain evidence="2 3">KACC 21233</strain>
    </source>
</reference>
<keyword evidence="1" id="KW-0812">Transmembrane</keyword>
<sequence length="96" mass="9964">MPDTPDKKTTAVQTAKAGGIASTLLIALTQLPDPYSAWVGYGLIAVGAIGLVSTQIPAPPVGSKLWPLYRVLSFVAANWGQAVNAGMSLRKKGVTK</sequence>
<keyword evidence="1" id="KW-0472">Membrane</keyword>